<sequence length="284" mass="33258">MQKIESVMRAVKYIDEHYTEELDFKKVASKFYISPYYFHRIFSSIVGMTVTEYIKERRLYEAGIYLSTTNKSIIDICYECGFRSSQSFTRTFKNFFQMSPSRYRKLGDIPVFISVNNRISQFKKNIEGGINVEPRIIECGDLIIAGVTGNGSETHKLWEEFETLISKIDIKNKKTEDCYEIRFYGENINQCHIGYEVSSIDNTDRYSFMELPASKYAAFEIYVSKGYDSSNEAIDKWLEDNKNKYIEILAKDGSNYAIEFYDDRFKGEDEESIVELWIPIKEIS</sequence>
<evidence type="ECO:0000313" key="2">
    <source>
        <dbReference type="Proteomes" id="UP001374599"/>
    </source>
</evidence>
<reference evidence="1" key="1">
    <citation type="submission" date="2023-09" db="EMBL/GenBank/DDBJ databases">
        <title>Vallitalea sediminicola and Vallitalea maricola sp. nov., anaerobic bacteria isolated from marine sediment.</title>
        <authorList>
            <person name="Hirano S."/>
            <person name="Maeda A."/>
            <person name="Terahara T."/>
            <person name="Mori K."/>
            <person name="Hamada M."/>
            <person name="Matsumoto R."/>
            <person name="Kobayashi T."/>
        </authorList>
    </citation>
    <scope>NUCLEOTIDE SEQUENCE</scope>
    <source>
        <strain evidence="1">AN17-2</strain>
    </source>
</reference>
<comment type="caution">
    <text evidence="1">The sequence shown here is derived from an EMBL/GenBank/DDBJ whole genome shotgun (WGS) entry which is preliminary data.</text>
</comment>
<protein>
    <submittedName>
        <fullName evidence="1">AraC family transcriptional regulator</fullName>
    </submittedName>
</protein>
<name>A0ACB5UM01_9FIRM</name>
<gene>
    <name evidence="1" type="ORF">AN2V17_30310</name>
</gene>
<organism evidence="1 2">
    <name type="scientific">Vallitalea maricola</name>
    <dbReference type="NCBI Taxonomy" id="3074433"/>
    <lineage>
        <taxon>Bacteria</taxon>
        <taxon>Bacillati</taxon>
        <taxon>Bacillota</taxon>
        <taxon>Clostridia</taxon>
        <taxon>Lachnospirales</taxon>
        <taxon>Vallitaleaceae</taxon>
        <taxon>Vallitalea</taxon>
    </lineage>
</organism>
<dbReference type="Proteomes" id="UP001374599">
    <property type="component" value="Unassembled WGS sequence"/>
</dbReference>
<proteinExistence type="predicted"/>
<dbReference type="EMBL" id="BTPU01000052">
    <property type="protein sequence ID" value="GMQ63796.1"/>
    <property type="molecule type" value="Genomic_DNA"/>
</dbReference>
<evidence type="ECO:0000313" key="1">
    <source>
        <dbReference type="EMBL" id="GMQ63796.1"/>
    </source>
</evidence>
<accession>A0ACB5UM01</accession>
<keyword evidence="2" id="KW-1185">Reference proteome</keyword>